<reference evidence="8" key="1">
    <citation type="submission" date="2019-02" db="EMBL/GenBank/DDBJ databases">
        <authorList>
            <person name="Gruber-Vodicka R. H."/>
            <person name="Seah K. B. B."/>
        </authorList>
    </citation>
    <scope>NUCLEOTIDE SEQUENCE</scope>
    <source>
        <strain evidence="8">BECK_BZ197</strain>
        <strain evidence="10">BECK_BZ198</strain>
        <strain evidence="9">BECK_BZ199</strain>
    </source>
</reference>
<dbReference type="NCBIfam" id="TIGR00061">
    <property type="entry name" value="L21"/>
    <property type="match status" value="1"/>
</dbReference>
<dbReference type="GO" id="GO:0005737">
    <property type="term" value="C:cytoplasm"/>
    <property type="evidence" value="ECO:0007669"/>
    <property type="project" value="UniProtKB-ARBA"/>
</dbReference>
<dbReference type="EMBL" id="CAADFO010000025">
    <property type="protein sequence ID" value="VFK27116.1"/>
    <property type="molecule type" value="Genomic_DNA"/>
</dbReference>
<name>A0A450XCW3_9GAMM</name>
<dbReference type="Pfam" id="PF00829">
    <property type="entry name" value="Ribosomal_L21p"/>
    <property type="match status" value="1"/>
</dbReference>
<dbReference type="InterPro" id="IPR028909">
    <property type="entry name" value="bL21-like"/>
</dbReference>
<protein>
    <recommendedName>
        <fullName evidence="6">Large ribosomal subunit protein bL21</fullName>
    </recommendedName>
</protein>
<evidence type="ECO:0000256" key="2">
    <source>
        <dbReference type="ARBA" id="ARBA00022730"/>
    </source>
</evidence>
<dbReference type="SUPFAM" id="SSF141091">
    <property type="entry name" value="L21p-like"/>
    <property type="match status" value="1"/>
</dbReference>
<accession>A0A450XCW3</accession>
<dbReference type="GO" id="GO:0003735">
    <property type="term" value="F:structural constituent of ribosome"/>
    <property type="evidence" value="ECO:0007669"/>
    <property type="project" value="InterPro"/>
</dbReference>
<dbReference type="AlphaFoldDB" id="A0A450XCW3"/>
<keyword evidence="5 6" id="KW-0687">Ribonucleoprotein</keyword>
<evidence type="ECO:0000256" key="5">
    <source>
        <dbReference type="ARBA" id="ARBA00023274"/>
    </source>
</evidence>
<gene>
    <name evidence="6" type="primary">rplU</name>
    <name evidence="8" type="ORF">BECKMB1821G_GA0114241_102526</name>
    <name evidence="10" type="ORF">BECKMB1821H_GA0114242_102326</name>
    <name evidence="9" type="ORF">BECKMB1821I_GA0114274_102326</name>
</gene>
<organism evidence="8">
    <name type="scientific">Candidatus Kentrum sp. MB</name>
    <dbReference type="NCBI Taxonomy" id="2138164"/>
    <lineage>
        <taxon>Bacteria</taxon>
        <taxon>Pseudomonadati</taxon>
        <taxon>Pseudomonadota</taxon>
        <taxon>Gammaproteobacteria</taxon>
        <taxon>Candidatus Kentrum</taxon>
    </lineage>
</organism>
<comment type="function">
    <text evidence="6 7">This protein binds to 23S rRNA in the presence of protein L20.</text>
</comment>
<dbReference type="GO" id="GO:0005840">
    <property type="term" value="C:ribosome"/>
    <property type="evidence" value="ECO:0007669"/>
    <property type="project" value="UniProtKB-KW"/>
</dbReference>
<dbReference type="InterPro" id="IPR036164">
    <property type="entry name" value="bL21-like_sf"/>
</dbReference>
<dbReference type="InterPro" id="IPR018258">
    <property type="entry name" value="Ribosomal_bL21_CS"/>
</dbReference>
<dbReference type="GO" id="GO:1990904">
    <property type="term" value="C:ribonucleoprotein complex"/>
    <property type="evidence" value="ECO:0007669"/>
    <property type="project" value="UniProtKB-KW"/>
</dbReference>
<dbReference type="EMBL" id="CAADGH010000023">
    <property type="protein sequence ID" value="VFK75474.1"/>
    <property type="molecule type" value="Genomic_DNA"/>
</dbReference>
<proteinExistence type="inferred from homology"/>
<sequence>MYAVVKTGGKQYRVQVGSNLRVEKLVAEEGTEITLDKVLMVGSGENITVGAPYIEGGSISAKVKAHGRGKKIRVIKFKRRKGYRRTQGHRQSFTELEVTGIDGGEP</sequence>
<evidence type="ECO:0000256" key="3">
    <source>
        <dbReference type="ARBA" id="ARBA00022884"/>
    </source>
</evidence>
<keyword evidence="3 6" id="KW-0694">RNA-binding</keyword>
<comment type="similarity">
    <text evidence="1 6 7">Belongs to the bacterial ribosomal protein bL21 family.</text>
</comment>
<evidence type="ECO:0000313" key="8">
    <source>
        <dbReference type="EMBL" id="VFK27116.1"/>
    </source>
</evidence>
<evidence type="ECO:0000313" key="9">
    <source>
        <dbReference type="EMBL" id="VFK31420.1"/>
    </source>
</evidence>
<evidence type="ECO:0000256" key="4">
    <source>
        <dbReference type="ARBA" id="ARBA00022980"/>
    </source>
</evidence>
<dbReference type="InterPro" id="IPR001787">
    <property type="entry name" value="Ribosomal_bL21"/>
</dbReference>
<comment type="subunit">
    <text evidence="6">Part of the 50S ribosomal subunit. Contacts protein L20.</text>
</comment>
<dbReference type="PANTHER" id="PTHR21349">
    <property type="entry name" value="50S RIBOSOMAL PROTEIN L21"/>
    <property type="match status" value="1"/>
</dbReference>
<evidence type="ECO:0000313" key="10">
    <source>
        <dbReference type="EMBL" id="VFK75474.1"/>
    </source>
</evidence>
<dbReference type="GO" id="GO:0019843">
    <property type="term" value="F:rRNA binding"/>
    <property type="evidence" value="ECO:0007669"/>
    <property type="project" value="UniProtKB-UniRule"/>
</dbReference>
<dbReference type="PANTHER" id="PTHR21349:SF0">
    <property type="entry name" value="LARGE RIBOSOMAL SUBUNIT PROTEIN BL21M"/>
    <property type="match status" value="1"/>
</dbReference>
<evidence type="ECO:0000256" key="6">
    <source>
        <dbReference type="HAMAP-Rule" id="MF_01363"/>
    </source>
</evidence>
<keyword evidence="2 6" id="KW-0699">rRNA-binding</keyword>
<dbReference type="EMBL" id="CAADFQ010000023">
    <property type="protein sequence ID" value="VFK31420.1"/>
    <property type="molecule type" value="Genomic_DNA"/>
</dbReference>
<dbReference type="GO" id="GO:0006412">
    <property type="term" value="P:translation"/>
    <property type="evidence" value="ECO:0007669"/>
    <property type="project" value="UniProtKB-UniRule"/>
</dbReference>
<evidence type="ECO:0000256" key="1">
    <source>
        <dbReference type="ARBA" id="ARBA00008563"/>
    </source>
</evidence>
<keyword evidence="4 6" id="KW-0689">Ribosomal protein</keyword>
<evidence type="ECO:0000256" key="7">
    <source>
        <dbReference type="RuleBase" id="RU000562"/>
    </source>
</evidence>
<dbReference type="PROSITE" id="PS01169">
    <property type="entry name" value="RIBOSOMAL_L21"/>
    <property type="match status" value="1"/>
</dbReference>
<dbReference type="HAMAP" id="MF_01363">
    <property type="entry name" value="Ribosomal_bL21"/>
    <property type="match status" value="1"/>
</dbReference>